<evidence type="ECO:0000313" key="4">
    <source>
        <dbReference type="Proteomes" id="UP000001064"/>
    </source>
</evidence>
<dbReference type="GO" id="GO:0071949">
    <property type="term" value="F:FAD binding"/>
    <property type="evidence" value="ECO:0007669"/>
    <property type="project" value="InterPro"/>
</dbReference>
<dbReference type="PANTHER" id="PTHR43476">
    <property type="entry name" value="3-(3-HYDROXY-PHENYL)PROPIONATE/3-HYDROXYCINNAMIC ACID HYDROXYLASE"/>
    <property type="match status" value="1"/>
</dbReference>
<feature type="domain" description="FAD-binding" evidence="2">
    <location>
        <begin position="207"/>
        <end position="410"/>
    </location>
</feature>
<dbReference type="RefSeq" id="XP_003290653.1">
    <property type="nucleotide sequence ID" value="XM_003290605.1"/>
</dbReference>
<evidence type="ECO:0000256" key="1">
    <source>
        <dbReference type="ARBA" id="ARBA00023002"/>
    </source>
</evidence>
<dbReference type="InterPro" id="IPR002938">
    <property type="entry name" value="FAD-bd"/>
</dbReference>
<protein>
    <recommendedName>
        <fullName evidence="2">FAD-binding domain-containing protein</fullName>
    </recommendedName>
</protein>
<dbReference type="GO" id="GO:0016491">
    <property type="term" value="F:oxidoreductase activity"/>
    <property type="evidence" value="ECO:0007669"/>
    <property type="project" value="UniProtKB-KW"/>
</dbReference>
<dbReference type="KEGG" id="dpp:DICPUDRAFT_155178"/>
<dbReference type="SUPFAM" id="SSF51905">
    <property type="entry name" value="FAD/NAD(P)-binding domain"/>
    <property type="match status" value="1"/>
</dbReference>
<dbReference type="InterPro" id="IPR050631">
    <property type="entry name" value="PheA/TfdB_FAD_monoxygenase"/>
</dbReference>
<dbReference type="Gene3D" id="3.50.50.60">
    <property type="entry name" value="FAD/NAD(P)-binding domain"/>
    <property type="match status" value="2"/>
</dbReference>
<sequence>MLEKNNINNINDNNYEVLIVGWGPNGSLMANLLGQKGIKTLIVESSKTFTQVPKAAHLDDEGLRILKKVGLDNEILKQSYELNVKFNQSFANNSFTTIHPDTTELNFPRSIFWYQPHFEKSIRDGFQRFNSVEILTYHKVISIEKENINNIPTINESSSFSSSLSSSFSSSSSSSSSSFSTSSSCSSSPPLISSSSLNNNPINSIKILNLETNEIKNIKCKFIIGADGGNSSIRKMMKSKLEGTSGKMRWLVVDAKINKDHPPLPSYFQFVCNPSRPCLSLPIPPDHFRWEFVLFDHEDSKEMESLETINSLLIQHMADLSKLEIVRKSVYTFQNRIANHWYDGDSTLLIGDACHMIPPFLGLGVSSGFRDCQNLAWKLDLILRGIVGSPKELLYTFQTERQPNIEIITEKANQAGQIIMQTNKYKAFFRNLLLKSLLSVPPIEKLFQNKAGMKPPNIIKQGVINYKILNNEGHFDELTNHFQKIIGTQITQPYVKLLNKTQNNIDEAEISNSSQKKLLDEFLGINFSILFLNFEQQKHEKLINNLINNKLLSEELMFNFINVIGHNQHSNQFFNQQSESFIQIKDNSTESIFKFLFNKLSNNQLPPTIIIIRPDKHIFSIYNNDNLKYSTIISTLKNSLYIN</sequence>
<dbReference type="InterPro" id="IPR036188">
    <property type="entry name" value="FAD/NAD-bd_sf"/>
</dbReference>
<dbReference type="Pfam" id="PF01494">
    <property type="entry name" value="FAD_binding_3"/>
    <property type="match status" value="2"/>
</dbReference>
<organism evidence="3 4">
    <name type="scientific">Dictyostelium purpureum</name>
    <name type="common">Slime mold</name>
    <dbReference type="NCBI Taxonomy" id="5786"/>
    <lineage>
        <taxon>Eukaryota</taxon>
        <taxon>Amoebozoa</taxon>
        <taxon>Evosea</taxon>
        <taxon>Eumycetozoa</taxon>
        <taxon>Dictyostelia</taxon>
        <taxon>Dictyosteliales</taxon>
        <taxon>Dictyosteliaceae</taxon>
        <taxon>Dictyostelium</taxon>
    </lineage>
</organism>
<dbReference type="GeneID" id="10508201"/>
<dbReference type="OrthoDB" id="2096480at2759"/>
<accession>F0ZTA3</accession>
<dbReference type="STRING" id="5786.F0ZTA3"/>
<feature type="domain" description="FAD-binding" evidence="2">
    <location>
        <begin position="15"/>
        <end position="148"/>
    </location>
</feature>
<dbReference type="OMA" id="YPLDCIE"/>
<evidence type="ECO:0000313" key="3">
    <source>
        <dbReference type="EMBL" id="EGC32830.1"/>
    </source>
</evidence>
<gene>
    <name evidence="3" type="ORF">DICPUDRAFT_155178</name>
</gene>
<dbReference type="InParanoid" id="F0ZTA3"/>
<dbReference type="PRINTS" id="PR00420">
    <property type="entry name" value="RNGMNOXGNASE"/>
</dbReference>
<dbReference type="AlphaFoldDB" id="F0ZTA3"/>
<reference evidence="4" key="1">
    <citation type="journal article" date="2011" name="Genome Biol.">
        <title>Comparative genomics of the social amoebae Dictyostelium discoideum and Dictyostelium purpureum.</title>
        <authorList>
            <consortium name="US DOE Joint Genome Institute (JGI-PGF)"/>
            <person name="Sucgang R."/>
            <person name="Kuo A."/>
            <person name="Tian X."/>
            <person name="Salerno W."/>
            <person name="Parikh A."/>
            <person name="Feasley C.L."/>
            <person name="Dalin E."/>
            <person name="Tu H."/>
            <person name="Huang E."/>
            <person name="Barry K."/>
            <person name="Lindquist E."/>
            <person name="Shapiro H."/>
            <person name="Bruce D."/>
            <person name="Schmutz J."/>
            <person name="Salamov A."/>
            <person name="Fey P."/>
            <person name="Gaudet P."/>
            <person name="Anjard C."/>
            <person name="Babu M.M."/>
            <person name="Basu S."/>
            <person name="Bushmanova Y."/>
            <person name="van der Wel H."/>
            <person name="Katoh-Kurasawa M."/>
            <person name="Dinh C."/>
            <person name="Coutinho P.M."/>
            <person name="Saito T."/>
            <person name="Elias M."/>
            <person name="Schaap P."/>
            <person name="Kay R.R."/>
            <person name="Henrissat B."/>
            <person name="Eichinger L."/>
            <person name="Rivero F."/>
            <person name="Putnam N.H."/>
            <person name="West C.M."/>
            <person name="Loomis W.F."/>
            <person name="Chisholm R.L."/>
            <person name="Shaulsky G."/>
            <person name="Strassmann J.E."/>
            <person name="Queller D.C."/>
            <person name="Kuspa A."/>
            <person name="Grigoriev I.V."/>
        </authorList>
    </citation>
    <scope>NUCLEOTIDE SEQUENCE [LARGE SCALE GENOMIC DNA]</scope>
    <source>
        <strain evidence="4">QSDP1</strain>
    </source>
</reference>
<keyword evidence="4" id="KW-1185">Reference proteome</keyword>
<dbReference type="VEuPathDB" id="AmoebaDB:DICPUDRAFT_155178"/>
<proteinExistence type="predicted"/>
<dbReference type="Proteomes" id="UP000001064">
    <property type="component" value="Unassembled WGS sequence"/>
</dbReference>
<evidence type="ECO:0000259" key="2">
    <source>
        <dbReference type="Pfam" id="PF01494"/>
    </source>
</evidence>
<keyword evidence="1" id="KW-0560">Oxidoreductase</keyword>
<name>F0ZTA3_DICPU</name>
<dbReference type="eggNOG" id="KOG3855">
    <property type="taxonomic scope" value="Eukaryota"/>
</dbReference>
<dbReference type="EMBL" id="GL871172">
    <property type="protein sequence ID" value="EGC32830.1"/>
    <property type="molecule type" value="Genomic_DNA"/>
</dbReference>
<dbReference type="PANTHER" id="PTHR43476:SF3">
    <property type="entry name" value="FAD-BINDING MONOOXYGENASE"/>
    <property type="match status" value="1"/>
</dbReference>